<reference evidence="1" key="1">
    <citation type="submission" date="2019-08" db="EMBL/GenBank/DDBJ databases">
        <authorList>
            <person name="Kucharzyk K."/>
            <person name="Murdoch R.W."/>
            <person name="Higgins S."/>
            <person name="Loffler F."/>
        </authorList>
    </citation>
    <scope>NUCLEOTIDE SEQUENCE</scope>
</reference>
<organism evidence="1">
    <name type="scientific">bioreactor metagenome</name>
    <dbReference type="NCBI Taxonomy" id="1076179"/>
    <lineage>
        <taxon>unclassified sequences</taxon>
        <taxon>metagenomes</taxon>
        <taxon>ecological metagenomes</taxon>
    </lineage>
</organism>
<dbReference type="AlphaFoldDB" id="A0A644ZXP2"/>
<dbReference type="EMBL" id="VSSQ01011000">
    <property type="protein sequence ID" value="MPM45740.1"/>
    <property type="molecule type" value="Genomic_DNA"/>
</dbReference>
<accession>A0A644ZXP2</accession>
<sequence>MKKMVVNSKYPGIEKFTASLPAIFDGSGRLLYMGRNLVKEFDVNGVTVVVKSFGKIPFINKFVYAWLRKSKAQRSYEYSGYFLENGFNSPEPVAWLDCIISGLLRESYYVSLHTGYSPLENILGTPKEESVLMELAAFAYNLHQKGIYHGDFNVTNILYEQSHGKTHFCLIDNNRTRFGRFSYKRAMQNFCRLTLERRHFGFIAKGYSQVSSLDESLVLEGILRYREGFVKKIESKARAKRFLRK</sequence>
<name>A0A644ZXP2_9ZZZZ</name>
<dbReference type="SUPFAM" id="SSF56112">
    <property type="entry name" value="Protein kinase-like (PK-like)"/>
    <property type="match status" value="1"/>
</dbReference>
<protein>
    <recommendedName>
        <fullName evidence="2">3-deoxy-D-manno-octulosonic acid kinase</fullName>
    </recommendedName>
</protein>
<evidence type="ECO:0008006" key="2">
    <source>
        <dbReference type="Google" id="ProtNLM"/>
    </source>
</evidence>
<dbReference type="Pfam" id="PF06293">
    <property type="entry name" value="Kdo"/>
    <property type="match status" value="1"/>
</dbReference>
<comment type="caution">
    <text evidence="1">The sequence shown here is derived from an EMBL/GenBank/DDBJ whole genome shotgun (WGS) entry which is preliminary data.</text>
</comment>
<dbReference type="Gene3D" id="1.10.510.10">
    <property type="entry name" value="Transferase(Phosphotransferase) domain 1"/>
    <property type="match status" value="1"/>
</dbReference>
<gene>
    <name evidence="1" type="ORF">SDC9_92431</name>
</gene>
<proteinExistence type="predicted"/>
<dbReference type="InterPro" id="IPR011009">
    <property type="entry name" value="Kinase-like_dom_sf"/>
</dbReference>
<evidence type="ECO:0000313" key="1">
    <source>
        <dbReference type="EMBL" id="MPM45740.1"/>
    </source>
</evidence>